<dbReference type="OrthoDB" id="7042322at2759"/>
<dbReference type="InterPro" id="IPR015424">
    <property type="entry name" value="PyrdxlP-dep_Trfase"/>
</dbReference>
<dbReference type="PANTHER" id="PTHR43510">
    <property type="entry name" value="AMINOTRANSFERASE FUNCTION, HYPOTHETICAL (EUROFUNG)"/>
    <property type="match status" value="1"/>
</dbReference>
<keyword evidence="3" id="KW-1185">Reference proteome</keyword>
<dbReference type="Gene3D" id="3.40.640.10">
    <property type="entry name" value="Type I PLP-dependent aspartate aminotransferase-like (Major domain)"/>
    <property type="match status" value="1"/>
</dbReference>
<accession>A0A0D2FXM4</accession>
<dbReference type="Proteomes" id="UP000053617">
    <property type="component" value="Unassembled WGS sequence"/>
</dbReference>
<gene>
    <name evidence="2" type="ORF">Z518_05014</name>
</gene>
<dbReference type="VEuPathDB" id="FungiDB:Z518_05014"/>
<dbReference type="PANTHER" id="PTHR43510:SF1">
    <property type="entry name" value="AMINOTRANSFERASE FUNCTION, HYPOTHETICAL (EUROFUNG)"/>
    <property type="match status" value="1"/>
</dbReference>
<evidence type="ECO:0000259" key="1">
    <source>
        <dbReference type="Pfam" id="PF00155"/>
    </source>
</evidence>
<dbReference type="CDD" id="cd00609">
    <property type="entry name" value="AAT_like"/>
    <property type="match status" value="1"/>
</dbReference>
<dbReference type="STRING" id="1442369.A0A0D2FXM4"/>
<proteinExistence type="predicted"/>
<organism evidence="2 3">
    <name type="scientific">Rhinocladiella mackenziei CBS 650.93</name>
    <dbReference type="NCBI Taxonomy" id="1442369"/>
    <lineage>
        <taxon>Eukaryota</taxon>
        <taxon>Fungi</taxon>
        <taxon>Dikarya</taxon>
        <taxon>Ascomycota</taxon>
        <taxon>Pezizomycotina</taxon>
        <taxon>Eurotiomycetes</taxon>
        <taxon>Chaetothyriomycetidae</taxon>
        <taxon>Chaetothyriales</taxon>
        <taxon>Herpotrichiellaceae</taxon>
        <taxon>Rhinocladiella</taxon>
    </lineage>
</organism>
<dbReference type="RefSeq" id="XP_013274173.1">
    <property type="nucleotide sequence ID" value="XM_013418719.1"/>
</dbReference>
<name>A0A0D2FXM4_9EURO</name>
<dbReference type="GO" id="GO:0030170">
    <property type="term" value="F:pyridoxal phosphate binding"/>
    <property type="evidence" value="ECO:0007669"/>
    <property type="project" value="InterPro"/>
</dbReference>
<dbReference type="HOGENOM" id="CLU_017584_4_4_1"/>
<dbReference type="InterPro" id="IPR015422">
    <property type="entry name" value="PyrdxlP-dep_Trfase_small"/>
</dbReference>
<protein>
    <recommendedName>
        <fullName evidence="1">Aminotransferase class I/classII large domain-containing protein</fullName>
    </recommendedName>
</protein>
<dbReference type="AlphaFoldDB" id="A0A0D2FXM4"/>
<dbReference type="Pfam" id="PF00155">
    <property type="entry name" value="Aminotran_1_2"/>
    <property type="match status" value="1"/>
</dbReference>
<dbReference type="EMBL" id="KN847477">
    <property type="protein sequence ID" value="KIX07037.1"/>
    <property type="molecule type" value="Genomic_DNA"/>
</dbReference>
<evidence type="ECO:0000313" key="3">
    <source>
        <dbReference type="Proteomes" id="UP000053617"/>
    </source>
</evidence>
<dbReference type="InterPro" id="IPR015421">
    <property type="entry name" value="PyrdxlP-dep_Trfase_major"/>
</dbReference>
<evidence type="ECO:0000313" key="2">
    <source>
        <dbReference type="EMBL" id="KIX07037.1"/>
    </source>
</evidence>
<dbReference type="GeneID" id="25293085"/>
<dbReference type="Gene3D" id="3.90.1150.10">
    <property type="entry name" value="Aspartate Aminotransferase, domain 1"/>
    <property type="match status" value="1"/>
</dbReference>
<reference evidence="2 3" key="1">
    <citation type="submission" date="2015-01" db="EMBL/GenBank/DDBJ databases">
        <title>The Genome Sequence of Rhinocladiella mackenzie CBS 650.93.</title>
        <authorList>
            <consortium name="The Broad Institute Genomics Platform"/>
            <person name="Cuomo C."/>
            <person name="de Hoog S."/>
            <person name="Gorbushina A."/>
            <person name="Stielow B."/>
            <person name="Teixiera M."/>
            <person name="Abouelleil A."/>
            <person name="Chapman S.B."/>
            <person name="Priest M."/>
            <person name="Young S.K."/>
            <person name="Wortman J."/>
            <person name="Nusbaum C."/>
            <person name="Birren B."/>
        </authorList>
    </citation>
    <scope>NUCLEOTIDE SEQUENCE [LARGE SCALE GENOMIC DNA]</scope>
    <source>
        <strain evidence="2 3">CBS 650.93</strain>
    </source>
</reference>
<dbReference type="SUPFAM" id="SSF53383">
    <property type="entry name" value="PLP-dependent transferases"/>
    <property type="match status" value="1"/>
</dbReference>
<sequence length="407" mass="44579">MVSPMPQGLIERNENYHKSAKHDLLASSASIISIADLLDISENRTVSEEQLALTKIILEENEDNQGNIELRTNLAALYSARSAGVAPEDIVITNGAAAANYTVFASLLAPGDHVIVQHPVDELLYKVPRLLGADVTLWEANPSKRWRLDTDELRNLIKENTSFIVIHSPCDPTGAIVPKPTLEILLKIAEEKGIVIVADETYRPLFHSILPSSEDFPPSTINLGHQKVVVTGAVGKAYSLVGIKVGWIASKDKEIIDACKRSRRYTSMTGSKLDEAVAAEALSDRCIHALLSRNIRLCQTNLELLQAFIEEHGWACSWVKPLAGTTAMIKFHKMGKPVDDNAFCLKLFEKAGLLVCPASKCFGESLQYRGYVRVAFGGSTSQMKAALAAWSVFMEESYESVPAMSNT</sequence>
<dbReference type="InterPro" id="IPR004839">
    <property type="entry name" value="Aminotransferase_I/II_large"/>
</dbReference>
<feature type="domain" description="Aminotransferase class I/classII large" evidence="1">
    <location>
        <begin position="63"/>
        <end position="388"/>
    </location>
</feature>